<evidence type="ECO:0000313" key="3">
    <source>
        <dbReference type="EMBL" id="GBO20357.1"/>
    </source>
</evidence>
<gene>
    <name evidence="2" type="ORF">AVEN_219097_1</name>
    <name evidence="3" type="ORF">AVEN_261607_1</name>
</gene>
<dbReference type="InterPro" id="IPR004875">
    <property type="entry name" value="DDE_SF_endonuclease_dom"/>
</dbReference>
<sequence>MAKVVSDESKEVDDKDSENWITETVNETLKDYKLENIFNTDKATLFFQCLPQKTLTFKEEKCFGGKQSNARITIMLDVNMTGHQKLKPFVIGRSKNPGCFKGAVFGGRL</sequence>
<name>A0A4Y2UN47_ARAVE</name>
<dbReference type="EMBL" id="BGPR01043717">
    <property type="protein sequence ID" value="GBO20357.1"/>
    <property type="molecule type" value="Genomic_DNA"/>
</dbReference>
<evidence type="ECO:0000259" key="1">
    <source>
        <dbReference type="Pfam" id="PF03184"/>
    </source>
</evidence>
<evidence type="ECO:0000313" key="2">
    <source>
        <dbReference type="EMBL" id="GBO13106.1"/>
    </source>
</evidence>
<dbReference type="EMBL" id="BGPR01037500">
    <property type="protein sequence ID" value="GBO13106.1"/>
    <property type="molecule type" value="Genomic_DNA"/>
</dbReference>
<feature type="domain" description="DDE-1" evidence="1">
    <location>
        <begin position="70"/>
        <end position="102"/>
    </location>
</feature>
<dbReference type="PANTHER" id="PTHR19303:SF73">
    <property type="entry name" value="PROTEIN PDC2"/>
    <property type="match status" value="1"/>
</dbReference>
<proteinExistence type="predicted"/>
<dbReference type="GO" id="GO:0005634">
    <property type="term" value="C:nucleus"/>
    <property type="evidence" value="ECO:0007669"/>
    <property type="project" value="TreeGrafter"/>
</dbReference>
<dbReference type="OrthoDB" id="6511796at2759"/>
<dbReference type="Proteomes" id="UP000499080">
    <property type="component" value="Unassembled WGS sequence"/>
</dbReference>
<dbReference type="PANTHER" id="PTHR19303">
    <property type="entry name" value="TRANSPOSON"/>
    <property type="match status" value="1"/>
</dbReference>
<accession>A0A4Y2UN47</accession>
<dbReference type="GO" id="GO:0003677">
    <property type="term" value="F:DNA binding"/>
    <property type="evidence" value="ECO:0007669"/>
    <property type="project" value="TreeGrafter"/>
</dbReference>
<dbReference type="InterPro" id="IPR050863">
    <property type="entry name" value="CenT-Element_Derived"/>
</dbReference>
<reference evidence="2 4" key="1">
    <citation type="journal article" date="2019" name="Sci. Rep.">
        <title>Orb-weaving spider Araneus ventricosus genome elucidates the spidroin gene catalogue.</title>
        <authorList>
            <person name="Kono N."/>
            <person name="Nakamura H."/>
            <person name="Ohtoshi R."/>
            <person name="Moran D.A.P."/>
            <person name="Shinohara A."/>
            <person name="Yoshida Y."/>
            <person name="Fujiwara M."/>
            <person name="Mori M."/>
            <person name="Tomita M."/>
            <person name="Arakawa K."/>
        </authorList>
    </citation>
    <scope>NUCLEOTIDE SEQUENCE [LARGE SCALE GENOMIC DNA]</scope>
</reference>
<evidence type="ECO:0000313" key="4">
    <source>
        <dbReference type="Proteomes" id="UP000499080"/>
    </source>
</evidence>
<comment type="caution">
    <text evidence="2">The sequence shown here is derived from an EMBL/GenBank/DDBJ whole genome shotgun (WGS) entry which is preliminary data.</text>
</comment>
<dbReference type="AlphaFoldDB" id="A0A4Y2UN47"/>
<organism evidence="2 4">
    <name type="scientific">Araneus ventricosus</name>
    <name type="common">Orbweaver spider</name>
    <name type="synonym">Epeira ventricosa</name>
    <dbReference type="NCBI Taxonomy" id="182803"/>
    <lineage>
        <taxon>Eukaryota</taxon>
        <taxon>Metazoa</taxon>
        <taxon>Ecdysozoa</taxon>
        <taxon>Arthropoda</taxon>
        <taxon>Chelicerata</taxon>
        <taxon>Arachnida</taxon>
        <taxon>Araneae</taxon>
        <taxon>Araneomorphae</taxon>
        <taxon>Entelegynae</taxon>
        <taxon>Araneoidea</taxon>
        <taxon>Araneidae</taxon>
        <taxon>Araneus</taxon>
    </lineage>
</organism>
<protein>
    <recommendedName>
        <fullName evidence="1">DDE-1 domain-containing protein</fullName>
    </recommendedName>
</protein>
<dbReference type="Pfam" id="PF03184">
    <property type="entry name" value="DDE_1"/>
    <property type="match status" value="1"/>
</dbReference>
<keyword evidence="4" id="KW-1185">Reference proteome</keyword>